<dbReference type="Gene3D" id="1.10.287.110">
    <property type="entry name" value="DnaJ domain"/>
    <property type="match status" value="1"/>
</dbReference>
<evidence type="ECO:0000313" key="3">
    <source>
        <dbReference type="EMBL" id="OQD76922.1"/>
    </source>
</evidence>
<proteinExistence type="predicted"/>
<protein>
    <recommendedName>
        <fullName evidence="2">J domain-containing protein</fullName>
    </recommendedName>
</protein>
<evidence type="ECO:0000313" key="4">
    <source>
        <dbReference type="Proteomes" id="UP000191522"/>
    </source>
</evidence>
<dbReference type="PROSITE" id="PS00636">
    <property type="entry name" value="DNAJ_1"/>
    <property type="match status" value="1"/>
</dbReference>
<dbReference type="PROSITE" id="PS50076">
    <property type="entry name" value="DNAJ_2"/>
    <property type="match status" value="1"/>
</dbReference>
<feature type="region of interest" description="Disordered" evidence="1">
    <location>
        <begin position="144"/>
        <end position="245"/>
    </location>
</feature>
<feature type="region of interest" description="Disordered" evidence="1">
    <location>
        <begin position="41"/>
        <end position="61"/>
    </location>
</feature>
<evidence type="ECO:0000256" key="1">
    <source>
        <dbReference type="SAM" id="MobiDB-lite"/>
    </source>
</evidence>
<dbReference type="PANTHER" id="PTHR44873:SF1">
    <property type="entry name" value="DNAJ HOMOLOG SUBFAMILY C MEMBER 30, MITOCHONDRIAL"/>
    <property type="match status" value="1"/>
</dbReference>
<feature type="compositionally biased region" description="Polar residues" evidence="1">
    <location>
        <begin position="41"/>
        <end position="50"/>
    </location>
</feature>
<dbReference type="InterPro" id="IPR053025">
    <property type="entry name" value="Mito_ATP_Synthase-Asso"/>
</dbReference>
<reference evidence="4" key="1">
    <citation type="journal article" date="2017" name="Nat. Microbiol.">
        <title>Global analysis of biosynthetic gene clusters reveals vast potential of secondary metabolite production in Penicillium species.</title>
        <authorList>
            <person name="Nielsen J.C."/>
            <person name="Grijseels S."/>
            <person name="Prigent S."/>
            <person name="Ji B."/>
            <person name="Dainat J."/>
            <person name="Nielsen K.F."/>
            <person name="Frisvad J.C."/>
            <person name="Workman M."/>
            <person name="Nielsen J."/>
        </authorList>
    </citation>
    <scope>NUCLEOTIDE SEQUENCE [LARGE SCALE GENOMIC DNA]</scope>
    <source>
        <strain evidence="4">IBT 11843</strain>
    </source>
</reference>
<dbReference type="CDD" id="cd06257">
    <property type="entry name" value="DnaJ"/>
    <property type="match status" value="1"/>
</dbReference>
<dbReference type="STRING" id="69771.A0A1V6PJT9"/>
<feature type="compositionally biased region" description="Basic and acidic residues" evidence="1">
    <location>
        <begin position="227"/>
        <end position="245"/>
    </location>
</feature>
<dbReference type="PANTHER" id="PTHR44873">
    <property type="entry name" value="DNAJ HOMOLOG SUBFAMILY C MEMBER 30, MITOCHONDRIAL"/>
    <property type="match status" value="1"/>
</dbReference>
<gene>
    <name evidence="3" type="ORF">PENDEC_c003G04523</name>
</gene>
<dbReference type="AlphaFoldDB" id="A0A1V6PJT9"/>
<feature type="domain" description="J" evidence="2">
    <location>
        <begin position="79"/>
        <end position="144"/>
    </location>
</feature>
<organism evidence="3 4">
    <name type="scientific">Penicillium decumbens</name>
    <dbReference type="NCBI Taxonomy" id="69771"/>
    <lineage>
        <taxon>Eukaryota</taxon>
        <taxon>Fungi</taxon>
        <taxon>Dikarya</taxon>
        <taxon>Ascomycota</taxon>
        <taxon>Pezizomycotina</taxon>
        <taxon>Eurotiomycetes</taxon>
        <taxon>Eurotiomycetidae</taxon>
        <taxon>Eurotiales</taxon>
        <taxon>Aspergillaceae</taxon>
        <taxon>Penicillium</taxon>
    </lineage>
</organism>
<feature type="compositionally biased region" description="Low complexity" evidence="1">
    <location>
        <begin position="210"/>
        <end position="225"/>
    </location>
</feature>
<sequence length="245" mass="27191">MPTIHTRAMSSSRTIFFFLHTPAPGITSPSLHTCTLRSLSSQHGTRTRPQLQPHKTRFSPSRPSLAFTFTTSARTLEQNYYEVLDIPPTATAAEIKKQFYALSLRHHPDRNRSDPDASQRFARISSAYNTLGNASRRATYDREHNINPQPHRQPAGSHSSHSANLHKGYAGSRAPSGLSRRRGTYRGPPPSFYQQGGYGSTGRTEAGSWKAGAEYANEAANGAGVNKKRDPEDWRGFIERNPEEG</sequence>
<dbReference type="SMART" id="SM00271">
    <property type="entry name" value="DnaJ"/>
    <property type="match status" value="1"/>
</dbReference>
<dbReference type="InterPro" id="IPR036869">
    <property type="entry name" value="J_dom_sf"/>
</dbReference>
<dbReference type="EMBL" id="MDYL01000003">
    <property type="protein sequence ID" value="OQD76922.1"/>
    <property type="molecule type" value="Genomic_DNA"/>
</dbReference>
<dbReference type="InterPro" id="IPR001623">
    <property type="entry name" value="DnaJ_domain"/>
</dbReference>
<keyword evidence="4" id="KW-1185">Reference proteome</keyword>
<feature type="compositionally biased region" description="Polar residues" evidence="1">
    <location>
        <begin position="146"/>
        <end position="163"/>
    </location>
</feature>
<dbReference type="PRINTS" id="PR00625">
    <property type="entry name" value="JDOMAIN"/>
</dbReference>
<dbReference type="Pfam" id="PF00226">
    <property type="entry name" value="DnaJ"/>
    <property type="match status" value="1"/>
</dbReference>
<evidence type="ECO:0000259" key="2">
    <source>
        <dbReference type="PROSITE" id="PS50076"/>
    </source>
</evidence>
<dbReference type="SUPFAM" id="SSF46565">
    <property type="entry name" value="Chaperone J-domain"/>
    <property type="match status" value="1"/>
</dbReference>
<accession>A0A1V6PJT9</accession>
<dbReference type="InterPro" id="IPR018253">
    <property type="entry name" value="DnaJ_domain_CS"/>
</dbReference>
<comment type="caution">
    <text evidence="3">The sequence shown here is derived from an EMBL/GenBank/DDBJ whole genome shotgun (WGS) entry which is preliminary data.</text>
</comment>
<dbReference type="OrthoDB" id="10250354at2759"/>
<dbReference type="Proteomes" id="UP000191522">
    <property type="component" value="Unassembled WGS sequence"/>
</dbReference>
<name>A0A1V6PJT9_PENDC</name>